<dbReference type="GO" id="GO:0006418">
    <property type="term" value="P:tRNA aminoacylation for protein translation"/>
    <property type="evidence" value="ECO:0007669"/>
    <property type="project" value="InterPro"/>
</dbReference>
<dbReference type="EMBL" id="JAGTXO010000025">
    <property type="protein sequence ID" value="KAG8461485.1"/>
    <property type="molecule type" value="Genomic_DNA"/>
</dbReference>
<feature type="compositionally biased region" description="Gly residues" evidence="1">
    <location>
        <begin position="146"/>
        <end position="158"/>
    </location>
</feature>
<accession>A0A8J5XM24</accession>
<name>A0A8J5XM24_DIALT</name>
<dbReference type="Proteomes" id="UP000751190">
    <property type="component" value="Unassembled WGS sequence"/>
</dbReference>
<comment type="caution">
    <text evidence="2">The sequence shown here is derived from an EMBL/GenBank/DDBJ whole genome shotgun (WGS) entry which is preliminary data.</text>
</comment>
<dbReference type="OrthoDB" id="47021at2759"/>
<reference evidence="2" key="1">
    <citation type="submission" date="2021-05" db="EMBL/GenBank/DDBJ databases">
        <title>The genome of the haptophyte Pavlova lutheri (Diacronema luteri, Pavlovales) - a model for lipid biosynthesis in eukaryotic algae.</title>
        <authorList>
            <person name="Hulatt C.J."/>
            <person name="Posewitz M.C."/>
        </authorList>
    </citation>
    <scope>NUCLEOTIDE SEQUENCE</scope>
    <source>
        <strain evidence="2">NIVA-4/92</strain>
    </source>
</reference>
<dbReference type="Gene3D" id="1.20.120.1910">
    <property type="entry name" value="Cysteine-tRNA ligase, C-terminal anti-codon recognition domain"/>
    <property type="match status" value="4"/>
</dbReference>
<dbReference type="OMA" id="AHSGHAN"/>
<dbReference type="InterPro" id="IPR009080">
    <property type="entry name" value="tRNAsynth_Ia_anticodon-bd"/>
</dbReference>
<evidence type="ECO:0000313" key="3">
    <source>
        <dbReference type="Proteomes" id="UP000751190"/>
    </source>
</evidence>
<protein>
    <submittedName>
        <fullName evidence="2">Uncharacterized protein</fullName>
    </submittedName>
</protein>
<keyword evidence="3" id="KW-1185">Reference proteome</keyword>
<dbReference type="SUPFAM" id="SSF47323">
    <property type="entry name" value="Anticodon-binding domain of a subclass of class I aminoacyl-tRNA synthetases"/>
    <property type="match status" value="4"/>
</dbReference>
<proteinExistence type="predicted"/>
<evidence type="ECO:0000313" key="2">
    <source>
        <dbReference type="EMBL" id="KAG8461485.1"/>
    </source>
</evidence>
<feature type="compositionally biased region" description="Basic and acidic residues" evidence="1">
    <location>
        <begin position="161"/>
        <end position="183"/>
    </location>
</feature>
<dbReference type="GO" id="GO:0005524">
    <property type="term" value="F:ATP binding"/>
    <property type="evidence" value="ECO:0007669"/>
    <property type="project" value="InterPro"/>
</dbReference>
<feature type="region of interest" description="Disordered" evidence="1">
    <location>
        <begin position="140"/>
        <end position="189"/>
    </location>
</feature>
<sequence length="331" mass="35531">MDYSRRAGDNAPIDVAMVSRLIMDRATMRARRDFKAADGVRDVLQGIGVTVHDQSMEWFVDSQRGHAECAGGCAHSGHANGGGSAPHGAHATAYSLPSAPVDVAHVEALVAQRAELRSLRVYARADAVLAELETMGVTVHDRGGRGGRGAARGAGRGTSRGSRDGDRGARGFPRELAVPREPADFGPLGHDYARAPDDLVGLASETLDEINRLLARRLAAKMARRFDEADQCLAELQTLGCVVNDKPPSWRADGCAFPSHTRVSSGEDDTHVDEAYVHALLEQRANARSQKDYITADALAAQLKAELNISLDDKRGTWCVGRMPHAIGRRA</sequence>
<gene>
    <name evidence="2" type="ORF">KFE25_001089</name>
</gene>
<evidence type="ECO:0000256" key="1">
    <source>
        <dbReference type="SAM" id="MobiDB-lite"/>
    </source>
</evidence>
<dbReference type="GO" id="GO:0004812">
    <property type="term" value="F:aminoacyl-tRNA ligase activity"/>
    <property type="evidence" value="ECO:0007669"/>
    <property type="project" value="InterPro"/>
</dbReference>
<dbReference type="AlphaFoldDB" id="A0A8J5XM24"/>
<organism evidence="2 3">
    <name type="scientific">Diacronema lutheri</name>
    <name type="common">Unicellular marine alga</name>
    <name type="synonym">Monochrysis lutheri</name>
    <dbReference type="NCBI Taxonomy" id="2081491"/>
    <lineage>
        <taxon>Eukaryota</taxon>
        <taxon>Haptista</taxon>
        <taxon>Haptophyta</taxon>
        <taxon>Pavlovophyceae</taxon>
        <taxon>Pavlovales</taxon>
        <taxon>Pavlovaceae</taxon>
        <taxon>Diacronema</taxon>
    </lineage>
</organism>